<dbReference type="Pfam" id="PF09493">
    <property type="entry name" value="DUF2389"/>
    <property type="match status" value="1"/>
</dbReference>
<name>A0ABT7LD74_9BURK</name>
<organism evidence="1 2">
    <name type="scientific">Roseateles subflavus</name>
    <dbReference type="NCBI Taxonomy" id="3053353"/>
    <lineage>
        <taxon>Bacteria</taxon>
        <taxon>Pseudomonadati</taxon>
        <taxon>Pseudomonadota</taxon>
        <taxon>Betaproteobacteria</taxon>
        <taxon>Burkholderiales</taxon>
        <taxon>Sphaerotilaceae</taxon>
        <taxon>Roseateles</taxon>
    </lineage>
</organism>
<dbReference type="InterPro" id="IPR012663">
    <property type="entry name" value="CHP02450_Tryp"/>
</dbReference>
<reference evidence="1 2" key="1">
    <citation type="submission" date="2023-06" db="EMBL/GenBank/DDBJ databases">
        <title>Pelomonas sp. APW6 16S ribosomal RNA gene genome sequencing and assembly.</title>
        <authorList>
            <person name="Woo H."/>
        </authorList>
    </citation>
    <scope>NUCLEOTIDE SEQUENCE [LARGE SCALE GENOMIC DNA]</scope>
    <source>
        <strain evidence="1 2">APW6</strain>
    </source>
</reference>
<comment type="caution">
    <text evidence="1">The sequence shown here is derived from an EMBL/GenBank/DDBJ whole genome shotgun (WGS) entry which is preliminary data.</text>
</comment>
<accession>A0ABT7LD74</accession>
<dbReference type="EMBL" id="JASVDS010000001">
    <property type="protein sequence ID" value="MDL5030817.1"/>
    <property type="molecule type" value="Genomic_DNA"/>
</dbReference>
<protein>
    <submittedName>
        <fullName evidence="1">TIGR02450 family Trp-rich protein</fullName>
    </submittedName>
</protein>
<keyword evidence="2" id="KW-1185">Reference proteome</keyword>
<evidence type="ECO:0000313" key="1">
    <source>
        <dbReference type="EMBL" id="MDL5030817.1"/>
    </source>
</evidence>
<dbReference type="Proteomes" id="UP001238603">
    <property type="component" value="Unassembled WGS sequence"/>
</dbReference>
<proteinExistence type="predicted"/>
<gene>
    <name evidence="1" type="ORF">QRD43_02770</name>
</gene>
<dbReference type="RefSeq" id="WP_285980944.1">
    <property type="nucleotide sequence ID" value="NZ_JASVDS010000001.1"/>
</dbReference>
<dbReference type="NCBIfam" id="TIGR02450">
    <property type="entry name" value="TIGR02450 family Trp-rich protein"/>
    <property type="match status" value="1"/>
</dbReference>
<evidence type="ECO:0000313" key="2">
    <source>
        <dbReference type="Proteomes" id="UP001238603"/>
    </source>
</evidence>
<sequence>MNAVHPKKLLLSKWTAVVPQDREKHFLVSALVQPEPPEATLAWVEIEAVHSGRARRIPWRELRDATRWQQGWR</sequence>